<evidence type="ECO:0000313" key="1">
    <source>
        <dbReference type="EMBL" id="VDP06911.1"/>
    </source>
</evidence>
<dbReference type="WBParaSite" id="HPBE_0001675401-mRNA-1">
    <property type="protein sequence ID" value="HPBE_0001675401-mRNA-1"/>
    <property type="gene ID" value="HPBE_0001675401"/>
</dbReference>
<proteinExistence type="predicted"/>
<dbReference type="EMBL" id="UZAH01029592">
    <property type="protein sequence ID" value="VDP06911.1"/>
    <property type="molecule type" value="Genomic_DNA"/>
</dbReference>
<organism evidence="2 3">
    <name type="scientific">Heligmosomoides polygyrus</name>
    <name type="common">Parasitic roundworm</name>
    <dbReference type="NCBI Taxonomy" id="6339"/>
    <lineage>
        <taxon>Eukaryota</taxon>
        <taxon>Metazoa</taxon>
        <taxon>Ecdysozoa</taxon>
        <taxon>Nematoda</taxon>
        <taxon>Chromadorea</taxon>
        <taxon>Rhabditida</taxon>
        <taxon>Rhabditina</taxon>
        <taxon>Rhabditomorpha</taxon>
        <taxon>Strongyloidea</taxon>
        <taxon>Heligmosomidae</taxon>
        <taxon>Heligmosomoides</taxon>
    </lineage>
</organism>
<keyword evidence="2" id="KW-1185">Reference proteome</keyword>
<dbReference type="AlphaFoldDB" id="A0A183G589"/>
<reference evidence="3" key="2">
    <citation type="submission" date="2019-09" db="UniProtKB">
        <authorList>
            <consortium name="WormBaseParasite"/>
        </authorList>
    </citation>
    <scope>IDENTIFICATION</scope>
</reference>
<sequence length="94" mass="10352">MQPCFLFLLEATSDERFAAWPTHVPKPALVAKVSYWMEVVSAERDVVIVQAASKIPFGRLFALKVYVVSFTAEAARIPHVNVDAIADPRHVSAG</sequence>
<gene>
    <name evidence="1" type="ORF">HPBE_LOCUS16751</name>
</gene>
<evidence type="ECO:0000313" key="2">
    <source>
        <dbReference type="Proteomes" id="UP000050761"/>
    </source>
</evidence>
<accession>A0A3P8A6S4</accession>
<accession>A0A183G589</accession>
<dbReference type="Proteomes" id="UP000050761">
    <property type="component" value="Unassembled WGS sequence"/>
</dbReference>
<evidence type="ECO:0000313" key="3">
    <source>
        <dbReference type="WBParaSite" id="HPBE_0001675401-mRNA-1"/>
    </source>
</evidence>
<reference evidence="1 2" key="1">
    <citation type="submission" date="2018-11" db="EMBL/GenBank/DDBJ databases">
        <authorList>
            <consortium name="Pathogen Informatics"/>
        </authorList>
    </citation>
    <scope>NUCLEOTIDE SEQUENCE [LARGE SCALE GENOMIC DNA]</scope>
</reference>
<protein>
    <submittedName>
        <fullName evidence="3">Cystatin domain-containing protein</fullName>
    </submittedName>
</protein>
<name>A0A183G589_HELPZ</name>